<dbReference type="HOGENOM" id="CLU_025063_2_1_11"/>
<feature type="transmembrane region" description="Helical" evidence="7">
    <location>
        <begin position="287"/>
        <end position="304"/>
    </location>
</feature>
<dbReference type="PANTHER" id="PTHR10010">
    <property type="entry name" value="SOLUTE CARRIER FAMILY 34 SODIUM PHOSPHATE , MEMBER 2-RELATED"/>
    <property type="match status" value="1"/>
</dbReference>
<keyword evidence="2" id="KW-1003">Cell membrane</keyword>
<dbReference type="PANTHER" id="PTHR10010:SF46">
    <property type="entry name" value="SODIUM-DEPENDENT PHOSPHATE TRANSPORT PROTEIN 2B"/>
    <property type="match status" value="1"/>
</dbReference>
<feature type="transmembrane region" description="Helical" evidence="7">
    <location>
        <begin position="51"/>
        <end position="71"/>
    </location>
</feature>
<dbReference type="Proteomes" id="UP000006078">
    <property type="component" value="Unassembled WGS sequence"/>
</dbReference>
<comment type="subcellular location">
    <subcellularLocation>
        <location evidence="1">Cell membrane</location>
        <topology evidence="1">Multi-pass membrane protein</topology>
    </subcellularLocation>
</comment>
<dbReference type="RefSeq" id="WP_004601222.1">
    <property type="nucleotide sequence ID" value="NZ_JH815194.1"/>
</dbReference>
<gene>
    <name evidence="8" type="ORF">HMPREF9719_01332</name>
</gene>
<dbReference type="GO" id="GO:0005886">
    <property type="term" value="C:plasma membrane"/>
    <property type="evidence" value="ECO:0007669"/>
    <property type="project" value="UniProtKB-SubCell"/>
</dbReference>
<organism evidence="8 9">
    <name type="scientific">Corynebacterium otitidis ATCC 51513</name>
    <dbReference type="NCBI Taxonomy" id="883169"/>
    <lineage>
        <taxon>Bacteria</taxon>
        <taxon>Bacillati</taxon>
        <taxon>Actinomycetota</taxon>
        <taxon>Actinomycetes</taxon>
        <taxon>Mycobacteriales</taxon>
        <taxon>Corynebacteriaceae</taxon>
        <taxon>Corynebacterium</taxon>
    </lineage>
</organism>
<evidence type="ECO:0000256" key="2">
    <source>
        <dbReference type="ARBA" id="ARBA00022475"/>
    </source>
</evidence>
<evidence type="ECO:0000313" key="8">
    <source>
        <dbReference type="EMBL" id="EJZ81724.1"/>
    </source>
</evidence>
<dbReference type="eggNOG" id="COG1283">
    <property type="taxonomic scope" value="Bacteria"/>
</dbReference>
<dbReference type="OrthoDB" id="9763003at2"/>
<dbReference type="Pfam" id="PF02690">
    <property type="entry name" value="Na_Pi_cotrans"/>
    <property type="match status" value="2"/>
</dbReference>
<protein>
    <submittedName>
        <fullName evidence="8">Uncharacterized protein</fullName>
    </submittedName>
</protein>
<dbReference type="EMBL" id="AHAE01000065">
    <property type="protein sequence ID" value="EJZ81724.1"/>
    <property type="molecule type" value="Genomic_DNA"/>
</dbReference>
<sequence length="422" mass="43725">MSSRKPHRDTPATEERERPDTPTAEDTPDSGASAPRYPLSFLGLSGKTKTLVDWLVVLAAVWLLITAVNAIGEGFSMAAGDGAAELFQFASNPFVGLVVGILATVLTQSSSTTTSITVALVAGGMPIDIAIPVLIGANLGTTMTSSLVSLGMARNPEMFRRGYAAATVHDMYNLTATVIFLPLELAFGFLEKASDWLATQLSGAGGGPVGAVFEALGDAVSFVTEPGVDLFVWIVSPLPDVAGGIVLLVAGVALILLVIGFIGTMLKSLLVGTAQRIFHRALGSGQFVGALTGTVITVLVQSSSTTTSLVVPLAGSGKFSLKQIFPFVVGSNIGTTVTALIAAFGFSGGEAKVALQAALVHLLFNLFGSILILGLPFLRAIPLKGADLLAKLGTRNKLYVVAWMLGVFIVLPLLLIFITAVI</sequence>
<evidence type="ECO:0000313" key="9">
    <source>
        <dbReference type="Proteomes" id="UP000006078"/>
    </source>
</evidence>
<feature type="compositionally biased region" description="Basic and acidic residues" evidence="6">
    <location>
        <begin position="8"/>
        <end position="20"/>
    </location>
</feature>
<dbReference type="InterPro" id="IPR003841">
    <property type="entry name" value="Na/Pi_transpt"/>
</dbReference>
<keyword evidence="9" id="KW-1185">Reference proteome</keyword>
<dbReference type="PATRIC" id="fig|883169.3.peg.1282"/>
<dbReference type="AlphaFoldDB" id="K0YQB3"/>
<accession>K0YQB3</accession>
<keyword evidence="5 7" id="KW-0472">Membrane</keyword>
<evidence type="ECO:0000256" key="4">
    <source>
        <dbReference type="ARBA" id="ARBA00022989"/>
    </source>
</evidence>
<name>K0YQB3_9CORY</name>
<evidence type="ECO:0000256" key="6">
    <source>
        <dbReference type="SAM" id="MobiDB-lite"/>
    </source>
</evidence>
<feature type="transmembrane region" description="Helical" evidence="7">
    <location>
        <begin position="171"/>
        <end position="190"/>
    </location>
</feature>
<dbReference type="GO" id="GO:0044341">
    <property type="term" value="P:sodium-dependent phosphate transport"/>
    <property type="evidence" value="ECO:0007669"/>
    <property type="project" value="InterPro"/>
</dbReference>
<evidence type="ECO:0000256" key="1">
    <source>
        <dbReference type="ARBA" id="ARBA00004651"/>
    </source>
</evidence>
<feature type="transmembrane region" description="Helical" evidence="7">
    <location>
        <begin position="129"/>
        <end position="150"/>
    </location>
</feature>
<evidence type="ECO:0000256" key="5">
    <source>
        <dbReference type="ARBA" id="ARBA00023136"/>
    </source>
</evidence>
<keyword evidence="3 7" id="KW-0812">Transmembrane</keyword>
<feature type="transmembrane region" description="Helical" evidence="7">
    <location>
        <begin position="358"/>
        <end position="378"/>
    </location>
</feature>
<keyword evidence="4 7" id="KW-1133">Transmembrane helix</keyword>
<comment type="caution">
    <text evidence="8">The sequence shown here is derived from an EMBL/GenBank/DDBJ whole genome shotgun (WGS) entry which is preliminary data.</text>
</comment>
<dbReference type="GO" id="GO:0005436">
    <property type="term" value="F:sodium:phosphate symporter activity"/>
    <property type="evidence" value="ECO:0007669"/>
    <property type="project" value="InterPro"/>
</dbReference>
<reference evidence="8 9" key="1">
    <citation type="submission" date="2012-08" db="EMBL/GenBank/DDBJ databases">
        <title>The Genome Sequence of Turicella otitidis ATCC 51513.</title>
        <authorList>
            <consortium name="The Broad Institute Genome Sequencing Platform"/>
            <person name="Earl A."/>
            <person name="Ward D."/>
            <person name="Feldgarden M."/>
            <person name="Gevers D."/>
            <person name="Huys G."/>
            <person name="Walker B."/>
            <person name="Young S.K."/>
            <person name="Zeng Q."/>
            <person name="Gargeya S."/>
            <person name="Fitzgerald M."/>
            <person name="Haas B."/>
            <person name="Abouelleil A."/>
            <person name="Alvarado L."/>
            <person name="Arachchi H.M."/>
            <person name="Berlin A.M."/>
            <person name="Chapman S.B."/>
            <person name="Goldberg J."/>
            <person name="Griggs A."/>
            <person name="Gujja S."/>
            <person name="Hansen M."/>
            <person name="Howarth C."/>
            <person name="Imamovic A."/>
            <person name="Larimer J."/>
            <person name="McCowen C."/>
            <person name="Montmayeur A."/>
            <person name="Murphy C."/>
            <person name="Neiman D."/>
            <person name="Pearson M."/>
            <person name="Priest M."/>
            <person name="Roberts A."/>
            <person name="Saif S."/>
            <person name="Shea T."/>
            <person name="Sisk P."/>
            <person name="Sykes S."/>
            <person name="Wortman J."/>
            <person name="Nusbaum C."/>
            <person name="Birren B."/>
        </authorList>
    </citation>
    <scope>NUCLEOTIDE SEQUENCE [LARGE SCALE GENOMIC DNA]</scope>
    <source>
        <strain evidence="8 9">ATCC 51513</strain>
    </source>
</reference>
<feature type="transmembrane region" description="Helical" evidence="7">
    <location>
        <begin position="241"/>
        <end position="266"/>
    </location>
</feature>
<feature type="transmembrane region" description="Helical" evidence="7">
    <location>
        <begin position="324"/>
        <end position="346"/>
    </location>
</feature>
<evidence type="ECO:0000256" key="3">
    <source>
        <dbReference type="ARBA" id="ARBA00022692"/>
    </source>
</evidence>
<feature type="transmembrane region" description="Helical" evidence="7">
    <location>
        <begin position="398"/>
        <end position="421"/>
    </location>
</feature>
<evidence type="ECO:0000256" key="7">
    <source>
        <dbReference type="SAM" id="Phobius"/>
    </source>
</evidence>
<proteinExistence type="predicted"/>
<feature type="region of interest" description="Disordered" evidence="6">
    <location>
        <begin position="1"/>
        <end position="32"/>
    </location>
</feature>